<feature type="chain" id="PRO_5026171737" evidence="1">
    <location>
        <begin position="21"/>
        <end position="89"/>
    </location>
</feature>
<organism evidence="2">
    <name type="scientific">Rhipicephalus microplus</name>
    <name type="common">Cattle tick</name>
    <name type="synonym">Boophilus microplus</name>
    <dbReference type="NCBI Taxonomy" id="6941"/>
    <lineage>
        <taxon>Eukaryota</taxon>
        <taxon>Metazoa</taxon>
        <taxon>Ecdysozoa</taxon>
        <taxon>Arthropoda</taxon>
        <taxon>Chelicerata</taxon>
        <taxon>Arachnida</taxon>
        <taxon>Acari</taxon>
        <taxon>Parasitiformes</taxon>
        <taxon>Ixodida</taxon>
        <taxon>Ixodoidea</taxon>
        <taxon>Ixodidae</taxon>
        <taxon>Rhipicephalinae</taxon>
        <taxon>Rhipicephalus</taxon>
        <taxon>Boophilus</taxon>
    </lineage>
</organism>
<reference evidence="2" key="1">
    <citation type="submission" date="2020-03" db="EMBL/GenBank/DDBJ databases">
        <title>A transcriptome and proteome of the tick Rhipicephalus microplus shaped by the genetic composition of its hosts and developmental stage.</title>
        <authorList>
            <person name="Garcia G.R."/>
            <person name="Ribeiro J.M.C."/>
            <person name="Maruyama S.R."/>
            <person name="Gardinasse L.G."/>
            <person name="Nelson K."/>
            <person name="Ferreira B.R."/>
            <person name="Andrade T.G."/>
            <person name="Santos I.K.F.M."/>
        </authorList>
    </citation>
    <scope>NUCLEOTIDE SEQUENCE</scope>
    <source>
        <strain evidence="2">NSGR</strain>
        <tissue evidence="2">Salivary glands</tissue>
    </source>
</reference>
<keyword evidence="1" id="KW-0732">Signal</keyword>
<evidence type="ECO:0000313" key="2">
    <source>
        <dbReference type="EMBL" id="NIE44363.1"/>
    </source>
</evidence>
<evidence type="ECO:0000256" key="1">
    <source>
        <dbReference type="SAM" id="SignalP"/>
    </source>
</evidence>
<dbReference type="AlphaFoldDB" id="A0A6G5A2B5"/>
<name>A0A6G5A2B5_RHIMP</name>
<protein>
    <submittedName>
        <fullName evidence="2">Putative secreted protein</fullName>
    </submittedName>
</protein>
<sequence>MNFEKFAILLMFRHLSVCVALHIKIYTLDHFKGCRNDIYFCKFNTNLCFTREYIIYIELPPRLSTADRKRTSLHRGFLGSLLNAPKPAC</sequence>
<feature type="signal peptide" evidence="1">
    <location>
        <begin position="1"/>
        <end position="20"/>
    </location>
</feature>
<dbReference type="EMBL" id="GIKN01002090">
    <property type="protein sequence ID" value="NIE44363.1"/>
    <property type="molecule type" value="Transcribed_RNA"/>
</dbReference>
<proteinExistence type="predicted"/>
<accession>A0A6G5A2B5</accession>